<dbReference type="EMBL" id="FNUA01000002">
    <property type="protein sequence ID" value="SEF05228.1"/>
    <property type="molecule type" value="Genomic_DNA"/>
</dbReference>
<evidence type="ECO:0000313" key="2">
    <source>
        <dbReference type="EMBL" id="AVE04039.1"/>
    </source>
</evidence>
<dbReference type="Proteomes" id="UP000067111">
    <property type="component" value="Unassembled WGS sequence"/>
</dbReference>
<dbReference type="EMBL" id="VZPQ01000002">
    <property type="protein sequence ID" value="KAB0568929.1"/>
    <property type="molecule type" value="Genomic_DNA"/>
</dbReference>
<dbReference type="Proteomes" id="UP000240476">
    <property type="component" value="Unassembled WGS sequence"/>
</dbReference>
<keyword evidence="1" id="KW-0812">Transmembrane</keyword>
<dbReference type="OrthoDB" id="7029205at2"/>
<sequence>MTQKQRLKYSILISLIVLATMLGLSHLQNTGVISEKTFQYIAIAVAVVVVVINGIMRRKVKPGF</sequence>
<dbReference type="RefSeq" id="WP_060752731.1">
    <property type="nucleotide sequence ID" value="NZ_CP025494.1"/>
</dbReference>
<dbReference type="EMBL" id="CP025494">
    <property type="protein sequence ID" value="AVE04039.1"/>
    <property type="molecule type" value="Genomic_DNA"/>
</dbReference>
<keyword evidence="10" id="KW-1185">Reference proteome</keyword>
<evidence type="ECO:0000256" key="1">
    <source>
        <dbReference type="SAM" id="Phobius"/>
    </source>
</evidence>
<dbReference type="Proteomes" id="UP000423257">
    <property type="component" value="Unassembled WGS sequence"/>
</dbReference>
<protein>
    <submittedName>
        <fullName evidence="6">Uncharacterized protein</fullName>
    </submittedName>
</protein>
<reference evidence="4" key="2">
    <citation type="submission" date="2016-01" db="EMBL/GenBank/DDBJ databases">
        <authorList>
            <person name="McClelland M."/>
            <person name="Jain A."/>
            <person name="Saraogi P."/>
            <person name="Mendelson R."/>
            <person name="Westerman R."/>
            <person name="SanMiguel P."/>
            <person name="Csonka L."/>
        </authorList>
    </citation>
    <scope>NUCLEOTIDE SEQUENCE [LARGE SCALE GENOMIC DNA]</scope>
    <source>
        <strain evidence="4">Ps006</strain>
    </source>
</reference>
<evidence type="ECO:0000313" key="11">
    <source>
        <dbReference type="Proteomes" id="UP000423257"/>
    </source>
</evidence>
<evidence type="ECO:0000313" key="9">
    <source>
        <dbReference type="Proteomes" id="UP000237830"/>
    </source>
</evidence>
<keyword evidence="1" id="KW-0472">Membrane</keyword>
<gene>
    <name evidence="4" type="ORF">AWV77_02655</name>
    <name evidence="5" type="ORF">C9383_23125</name>
    <name evidence="2" type="ORF">CYL20_05595</name>
    <name evidence="3" type="ORF">F7R03_04955</name>
    <name evidence="6" type="ORF">SAMN04490198_4759</name>
</gene>
<name>A0A1H5NWY7_9PSED</name>
<evidence type="ECO:0000313" key="3">
    <source>
        <dbReference type="EMBL" id="KAB0568929.1"/>
    </source>
</evidence>
<dbReference type="Proteomes" id="UP000237830">
    <property type="component" value="Chromosome"/>
</dbReference>
<reference evidence="7" key="1">
    <citation type="submission" date="2016-01" db="EMBL/GenBank/DDBJ databases">
        <authorList>
            <person name="Gamez R.M."/>
            <person name="Rodriguez F."/>
            <person name="Bernal J.F."/>
            <person name="Agarwala R."/>
            <person name="Landsman D."/>
            <person name="Marino-Ramirez L."/>
        </authorList>
    </citation>
    <scope>NUCLEOTIDE SEQUENCE [LARGE SCALE GENOMIC DNA]</scope>
    <source>
        <strain evidence="7">Ps006</strain>
    </source>
</reference>
<evidence type="ECO:0000313" key="5">
    <source>
        <dbReference type="EMBL" id="PTC22371.1"/>
    </source>
</evidence>
<evidence type="ECO:0000313" key="7">
    <source>
        <dbReference type="Proteomes" id="UP000067111"/>
    </source>
</evidence>
<reference evidence="6 8" key="3">
    <citation type="submission" date="2016-10" db="EMBL/GenBank/DDBJ databases">
        <authorList>
            <person name="de Groot N.N."/>
        </authorList>
    </citation>
    <scope>NUCLEOTIDE SEQUENCE [LARGE SCALE GENOMIC DNA]</scope>
    <source>
        <strain evidence="6 8">BS3265</strain>
    </source>
</reference>
<feature type="transmembrane region" description="Helical" evidence="1">
    <location>
        <begin position="37"/>
        <end position="56"/>
    </location>
</feature>
<accession>A0A1H5NWY7</accession>
<reference evidence="3 11" key="6">
    <citation type="submission" date="2019-09" db="EMBL/GenBank/DDBJ databases">
        <title>Draft genome sequences of 48 bacterial type strains from the CCUG.</title>
        <authorList>
            <person name="Tunovic T."/>
            <person name="Pineiro-Iglesias B."/>
            <person name="Unosson C."/>
            <person name="Inganas E."/>
            <person name="Ohlen M."/>
            <person name="Cardew S."/>
            <person name="Jensie-Markopoulos S."/>
            <person name="Salva-Serra F."/>
            <person name="Jaen-Luchoro D."/>
            <person name="Karlsson R."/>
            <person name="Svensson-Stadler L."/>
            <person name="Chun J."/>
            <person name="Moore E."/>
        </authorList>
    </citation>
    <scope>NUCLEOTIDE SEQUENCE [LARGE SCALE GENOMIC DNA]</scope>
    <source>
        <strain evidence="3 11">CCUG 51524</strain>
    </source>
</reference>
<reference evidence="5 10" key="5">
    <citation type="submission" date="2018-03" db="EMBL/GenBank/DDBJ databases">
        <title>Draft genome sequence of the type strain of Pseudomonas palleroniana LMG 23076, isolated from rice in Cameroon.</title>
        <authorList>
            <person name="Tambong J.T."/>
        </authorList>
    </citation>
    <scope>NUCLEOTIDE SEQUENCE [LARGE SCALE GENOMIC DNA]</scope>
    <source>
        <strain evidence="5 10">LMG 23076</strain>
    </source>
</reference>
<dbReference type="AlphaFoldDB" id="A0A1H5NWY7"/>
<accession>A0A109FQT5</accession>
<proteinExistence type="predicted"/>
<reference evidence="2 9" key="4">
    <citation type="submission" date="2017-12" db="EMBL/GenBank/DDBJ databases">
        <title>Genome sequence of Pseudomonas palleroniana MAB3.</title>
        <authorList>
            <person name="Nascimento F.X."/>
        </authorList>
    </citation>
    <scope>NUCLEOTIDE SEQUENCE [LARGE SCALE GENOMIC DNA]</scope>
    <source>
        <strain evidence="2 9">MAB3</strain>
    </source>
</reference>
<evidence type="ECO:0000313" key="10">
    <source>
        <dbReference type="Proteomes" id="UP000240476"/>
    </source>
</evidence>
<dbReference type="EMBL" id="LRMR01000003">
    <property type="protein sequence ID" value="KWU52788.1"/>
    <property type="molecule type" value="Genomic_DNA"/>
</dbReference>
<evidence type="ECO:0000313" key="8">
    <source>
        <dbReference type="Proteomes" id="UP000199129"/>
    </source>
</evidence>
<organism evidence="6 8">
    <name type="scientific">Pseudomonas palleroniana</name>
    <dbReference type="NCBI Taxonomy" id="191390"/>
    <lineage>
        <taxon>Bacteria</taxon>
        <taxon>Pseudomonadati</taxon>
        <taxon>Pseudomonadota</taxon>
        <taxon>Gammaproteobacteria</taxon>
        <taxon>Pseudomonadales</taxon>
        <taxon>Pseudomonadaceae</taxon>
        <taxon>Pseudomonas</taxon>
    </lineage>
</organism>
<keyword evidence="1" id="KW-1133">Transmembrane helix</keyword>
<dbReference type="Proteomes" id="UP000199129">
    <property type="component" value="Unassembled WGS sequence"/>
</dbReference>
<evidence type="ECO:0000313" key="4">
    <source>
        <dbReference type="EMBL" id="KWU52788.1"/>
    </source>
</evidence>
<dbReference type="EMBL" id="PYWX01000068">
    <property type="protein sequence ID" value="PTC22371.1"/>
    <property type="molecule type" value="Genomic_DNA"/>
</dbReference>
<evidence type="ECO:0000313" key="6">
    <source>
        <dbReference type="EMBL" id="SEF05228.1"/>
    </source>
</evidence>